<evidence type="ECO:0000256" key="2">
    <source>
        <dbReference type="ARBA" id="ARBA00008335"/>
    </source>
</evidence>
<dbReference type="GO" id="GO:0022857">
    <property type="term" value="F:transmembrane transporter activity"/>
    <property type="evidence" value="ECO:0007669"/>
    <property type="project" value="InterPro"/>
</dbReference>
<feature type="transmembrane region" description="Helical" evidence="7">
    <location>
        <begin position="392"/>
        <end position="416"/>
    </location>
</feature>
<dbReference type="FunFam" id="1.20.1250.20:FF:000286">
    <property type="entry name" value="MFS efflux transporter"/>
    <property type="match status" value="1"/>
</dbReference>
<feature type="transmembrane region" description="Helical" evidence="7">
    <location>
        <begin position="197"/>
        <end position="219"/>
    </location>
</feature>
<feature type="transmembrane region" description="Helical" evidence="7">
    <location>
        <begin position="422"/>
        <end position="441"/>
    </location>
</feature>
<dbReference type="FunFam" id="1.20.1250.20:FF:000308">
    <property type="entry name" value="MFS efflux transporter"/>
    <property type="match status" value="1"/>
</dbReference>
<comment type="similarity">
    <text evidence="2">Belongs to the major facilitator superfamily.</text>
</comment>
<dbReference type="OrthoDB" id="413079at2759"/>
<feature type="transmembrane region" description="Helical" evidence="7">
    <location>
        <begin position="284"/>
        <end position="305"/>
    </location>
</feature>
<organism evidence="9 10">
    <name type="scientific">Aspergillus avenaceus</name>
    <dbReference type="NCBI Taxonomy" id="36643"/>
    <lineage>
        <taxon>Eukaryota</taxon>
        <taxon>Fungi</taxon>
        <taxon>Dikarya</taxon>
        <taxon>Ascomycota</taxon>
        <taxon>Pezizomycotina</taxon>
        <taxon>Eurotiomycetes</taxon>
        <taxon>Eurotiomycetidae</taxon>
        <taxon>Eurotiales</taxon>
        <taxon>Aspergillaceae</taxon>
        <taxon>Aspergillus</taxon>
        <taxon>Aspergillus subgen. Circumdati</taxon>
    </lineage>
</organism>
<accession>A0A5N6U865</accession>
<dbReference type="SUPFAM" id="SSF103473">
    <property type="entry name" value="MFS general substrate transporter"/>
    <property type="match status" value="1"/>
</dbReference>
<proteinExistence type="inferred from homology"/>
<evidence type="ECO:0000256" key="6">
    <source>
        <dbReference type="ARBA" id="ARBA00023136"/>
    </source>
</evidence>
<dbReference type="GO" id="GO:0012505">
    <property type="term" value="C:endomembrane system"/>
    <property type="evidence" value="ECO:0007669"/>
    <property type="project" value="UniProtKB-SubCell"/>
</dbReference>
<feature type="transmembrane region" description="Helical" evidence="7">
    <location>
        <begin position="165"/>
        <end position="185"/>
    </location>
</feature>
<evidence type="ECO:0000313" key="9">
    <source>
        <dbReference type="EMBL" id="KAE8154301.1"/>
    </source>
</evidence>
<feature type="transmembrane region" description="Helical" evidence="7">
    <location>
        <begin position="132"/>
        <end position="153"/>
    </location>
</feature>
<dbReference type="PROSITE" id="PS50850">
    <property type="entry name" value="MFS"/>
    <property type="match status" value="1"/>
</dbReference>
<reference evidence="9 10" key="1">
    <citation type="submission" date="2019-04" db="EMBL/GenBank/DDBJ databases">
        <title>Friends and foes A comparative genomics study of 23 Aspergillus species from section Flavi.</title>
        <authorList>
            <consortium name="DOE Joint Genome Institute"/>
            <person name="Kjaerbolling I."/>
            <person name="Vesth T."/>
            <person name="Frisvad J.C."/>
            <person name="Nybo J.L."/>
            <person name="Theobald S."/>
            <person name="Kildgaard S."/>
            <person name="Isbrandt T."/>
            <person name="Kuo A."/>
            <person name="Sato A."/>
            <person name="Lyhne E.K."/>
            <person name="Kogle M.E."/>
            <person name="Wiebenga A."/>
            <person name="Kun R.S."/>
            <person name="Lubbers R.J."/>
            <person name="Makela M.R."/>
            <person name="Barry K."/>
            <person name="Chovatia M."/>
            <person name="Clum A."/>
            <person name="Daum C."/>
            <person name="Haridas S."/>
            <person name="He G."/>
            <person name="LaButti K."/>
            <person name="Lipzen A."/>
            <person name="Mondo S."/>
            <person name="Riley R."/>
            <person name="Salamov A."/>
            <person name="Simmons B.A."/>
            <person name="Magnuson J.K."/>
            <person name="Henrissat B."/>
            <person name="Mortensen U.H."/>
            <person name="Larsen T.O."/>
            <person name="Devries R.P."/>
            <person name="Grigoriev I.V."/>
            <person name="Machida M."/>
            <person name="Baker S.E."/>
            <person name="Andersen M.R."/>
        </authorList>
    </citation>
    <scope>NUCLEOTIDE SEQUENCE [LARGE SCALE GENOMIC DNA]</scope>
    <source>
        <strain evidence="9 10">IBT 18842</strain>
    </source>
</reference>
<dbReference type="InterPro" id="IPR036259">
    <property type="entry name" value="MFS_trans_sf"/>
</dbReference>
<dbReference type="GO" id="GO:0016020">
    <property type="term" value="C:membrane"/>
    <property type="evidence" value="ECO:0007669"/>
    <property type="project" value="TreeGrafter"/>
</dbReference>
<dbReference type="InterPro" id="IPR051788">
    <property type="entry name" value="MFS_Transporter"/>
</dbReference>
<dbReference type="EMBL" id="ML742030">
    <property type="protein sequence ID" value="KAE8154301.1"/>
    <property type="molecule type" value="Genomic_DNA"/>
</dbReference>
<keyword evidence="3" id="KW-0813">Transport</keyword>
<keyword evidence="5 7" id="KW-1133">Transmembrane helix</keyword>
<evidence type="ECO:0000256" key="5">
    <source>
        <dbReference type="ARBA" id="ARBA00022989"/>
    </source>
</evidence>
<gene>
    <name evidence="9" type="ORF">BDV25DRAFT_147901</name>
</gene>
<keyword evidence="10" id="KW-1185">Reference proteome</keyword>
<evidence type="ECO:0000256" key="3">
    <source>
        <dbReference type="ARBA" id="ARBA00022448"/>
    </source>
</evidence>
<dbReference type="Proteomes" id="UP000325780">
    <property type="component" value="Unassembled WGS sequence"/>
</dbReference>
<evidence type="ECO:0000256" key="1">
    <source>
        <dbReference type="ARBA" id="ARBA00004127"/>
    </source>
</evidence>
<feature type="transmembrane region" description="Helical" evidence="7">
    <location>
        <begin position="362"/>
        <end position="380"/>
    </location>
</feature>
<dbReference type="PANTHER" id="PTHR23514:SF3">
    <property type="entry name" value="BYPASS OF STOP CODON PROTEIN 6"/>
    <property type="match status" value="1"/>
</dbReference>
<feature type="transmembrane region" description="Helical" evidence="7">
    <location>
        <begin position="337"/>
        <end position="356"/>
    </location>
</feature>
<dbReference type="InterPro" id="IPR011701">
    <property type="entry name" value="MFS"/>
</dbReference>
<dbReference type="Gene3D" id="1.20.1250.20">
    <property type="entry name" value="MFS general substrate transporter like domains"/>
    <property type="match status" value="2"/>
</dbReference>
<feature type="transmembrane region" description="Helical" evidence="7">
    <location>
        <begin position="76"/>
        <end position="98"/>
    </location>
</feature>
<dbReference type="Pfam" id="PF07690">
    <property type="entry name" value="MFS_1"/>
    <property type="match status" value="2"/>
</dbReference>
<name>A0A5N6U865_ASPAV</name>
<feature type="transmembrane region" description="Helical" evidence="7">
    <location>
        <begin position="250"/>
        <end position="272"/>
    </location>
</feature>
<evidence type="ECO:0000259" key="8">
    <source>
        <dbReference type="PROSITE" id="PS50850"/>
    </source>
</evidence>
<evidence type="ECO:0000256" key="4">
    <source>
        <dbReference type="ARBA" id="ARBA00022692"/>
    </source>
</evidence>
<dbReference type="PANTHER" id="PTHR23514">
    <property type="entry name" value="BYPASS OF STOP CODON PROTEIN 6"/>
    <property type="match status" value="1"/>
</dbReference>
<feature type="transmembrane region" description="Helical" evidence="7">
    <location>
        <begin position="43"/>
        <end position="64"/>
    </location>
</feature>
<dbReference type="AlphaFoldDB" id="A0A5N6U865"/>
<keyword evidence="4 7" id="KW-0812">Transmembrane</keyword>
<comment type="subcellular location">
    <subcellularLocation>
        <location evidence="1">Endomembrane system</location>
        <topology evidence="1">Multi-pass membrane protein</topology>
    </subcellularLocation>
</comment>
<keyword evidence="6 7" id="KW-0472">Membrane</keyword>
<protein>
    <submittedName>
        <fullName evidence="9">MFS transporter</fullName>
    </submittedName>
</protein>
<sequence length="450" mass="48788">MASTEDAITVTHNMERESFDMSAEEPTQVFHQTERWNHPRSNILKTLATFWSFLVMGMNDAAYGPLLPYLESHYELSYTVVSLVFFSPLGGYTLAALVNNKIDATLGRRGVAFLAPGCHLIAYIINCLHPPYPVLVVSFIFAGFGNGLSDAAWNAWLGNMANANQLLGLLHGLYGAGGVMSPIIATSLITRAGLDWYYFYYIMIGCAALELAFCLAVFWDSPAKVRDSTREEETQGGLREVLFTKNYARVTWICALFLLGYVGIEVALGGWIVTFMMQIRNGQAFASGMTATGFWLGITVGRVLLGFVTPQIGEKIAIIVYPPCPIYSTQLTSRNQIYSLLAIGLGLILWLVPNFYASAVAVSLQGFFLGPFFPAVVVVATKLLPKSQHVSAIGFAAAFGGGGAAILPFAVGAIAQAKGVEVLQPFIIGLSGGILLLWLGLPRMPTKDHE</sequence>
<evidence type="ECO:0000256" key="7">
    <source>
        <dbReference type="SAM" id="Phobius"/>
    </source>
</evidence>
<feature type="domain" description="Major facilitator superfamily (MFS) profile" evidence="8">
    <location>
        <begin position="45"/>
        <end position="448"/>
    </location>
</feature>
<dbReference type="InterPro" id="IPR020846">
    <property type="entry name" value="MFS_dom"/>
</dbReference>
<evidence type="ECO:0000313" key="10">
    <source>
        <dbReference type="Proteomes" id="UP000325780"/>
    </source>
</evidence>
<feature type="transmembrane region" description="Helical" evidence="7">
    <location>
        <begin position="110"/>
        <end position="126"/>
    </location>
</feature>